<dbReference type="AlphaFoldDB" id="A0A165E1R2"/>
<evidence type="ECO:0000313" key="2">
    <source>
        <dbReference type="Proteomes" id="UP000077266"/>
    </source>
</evidence>
<evidence type="ECO:0000313" key="1">
    <source>
        <dbReference type="EMBL" id="KZV85880.1"/>
    </source>
</evidence>
<organism evidence="1 2">
    <name type="scientific">Exidia glandulosa HHB12029</name>
    <dbReference type="NCBI Taxonomy" id="1314781"/>
    <lineage>
        <taxon>Eukaryota</taxon>
        <taxon>Fungi</taxon>
        <taxon>Dikarya</taxon>
        <taxon>Basidiomycota</taxon>
        <taxon>Agaricomycotina</taxon>
        <taxon>Agaricomycetes</taxon>
        <taxon>Auriculariales</taxon>
        <taxon>Exidiaceae</taxon>
        <taxon>Exidia</taxon>
    </lineage>
</organism>
<name>A0A165E1R2_EXIGL</name>
<gene>
    <name evidence="1" type="ORF">EXIGLDRAFT_698930</name>
</gene>
<reference evidence="1 2" key="1">
    <citation type="journal article" date="2016" name="Mol. Biol. Evol.">
        <title>Comparative Genomics of Early-Diverging Mushroom-Forming Fungi Provides Insights into the Origins of Lignocellulose Decay Capabilities.</title>
        <authorList>
            <person name="Nagy L.G."/>
            <person name="Riley R."/>
            <person name="Tritt A."/>
            <person name="Adam C."/>
            <person name="Daum C."/>
            <person name="Floudas D."/>
            <person name="Sun H."/>
            <person name="Yadav J.S."/>
            <person name="Pangilinan J."/>
            <person name="Larsson K.H."/>
            <person name="Matsuura K."/>
            <person name="Barry K."/>
            <person name="Labutti K."/>
            <person name="Kuo R."/>
            <person name="Ohm R.A."/>
            <person name="Bhattacharya S.S."/>
            <person name="Shirouzu T."/>
            <person name="Yoshinaga Y."/>
            <person name="Martin F.M."/>
            <person name="Grigoriev I.V."/>
            <person name="Hibbett D.S."/>
        </authorList>
    </citation>
    <scope>NUCLEOTIDE SEQUENCE [LARGE SCALE GENOMIC DNA]</scope>
    <source>
        <strain evidence="1 2">HHB12029</strain>
    </source>
</reference>
<sequence length="142" mass="15915">MAGIGMLLGQGPSPPSWSHAAFTFLRHPSWFLLSLCWGIVHLFCYEFHTKMISNVKNSVATVEEYRSDDPELDAALQPIRARIARADELLAYGPGVVNSQFLGIRTRFLLSLYVIDAWVSVRSTFPADCDLEFEAPSFNDSM</sequence>
<dbReference type="Proteomes" id="UP000077266">
    <property type="component" value="Unassembled WGS sequence"/>
</dbReference>
<accession>A0A165E1R2</accession>
<dbReference type="EMBL" id="KV426173">
    <property type="protein sequence ID" value="KZV85880.1"/>
    <property type="molecule type" value="Genomic_DNA"/>
</dbReference>
<keyword evidence="2" id="KW-1185">Reference proteome</keyword>
<proteinExistence type="predicted"/>
<dbReference type="InParanoid" id="A0A165E1R2"/>
<protein>
    <submittedName>
        <fullName evidence="1">Uncharacterized protein</fullName>
    </submittedName>
</protein>